<dbReference type="AlphaFoldDB" id="A0A0M2NHK1"/>
<dbReference type="CDD" id="cd00093">
    <property type="entry name" value="HTH_XRE"/>
    <property type="match status" value="1"/>
</dbReference>
<accession>A0A0M2NHK1</accession>
<dbReference type="OrthoDB" id="2475196at2"/>
<proteinExistence type="predicted"/>
<name>A0A0M2NHK1_9FIRM</name>
<feature type="domain" description="HTH cro/C1-type" evidence="1">
    <location>
        <begin position="11"/>
        <end position="62"/>
    </location>
</feature>
<keyword evidence="3" id="KW-1185">Reference proteome</keyword>
<comment type="caution">
    <text evidence="2">The sequence shown here is derived from an EMBL/GenBank/DDBJ whole genome shotgun (WGS) entry which is preliminary data.</text>
</comment>
<evidence type="ECO:0000259" key="1">
    <source>
        <dbReference type="PROSITE" id="PS50943"/>
    </source>
</evidence>
<dbReference type="InterPro" id="IPR001387">
    <property type="entry name" value="Cro/C1-type_HTH"/>
</dbReference>
<dbReference type="Proteomes" id="UP000034076">
    <property type="component" value="Unassembled WGS sequence"/>
</dbReference>
<dbReference type="Gene3D" id="1.10.260.40">
    <property type="entry name" value="lambda repressor-like DNA-binding domains"/>
    <property type="match status" value="1"/>
</dbReference>
<evidence type="ECO:0000313" key="2">
    <source>
        <dbReference type="EMBL" id="KKI52004.1"/>
    </source>
</evidence>
<gene>
    <name evidence="2" type="ORF">CHK_0521</name>
</gene>
<dbReference type="Pfam" id="PF01381">
    <property type="entry name" value="HTH_3"/>
    <property type="match status" value="1"/>
</dbReference>
<sequence length="113" mass="12394">MEPFVNRIFDLLKKSGKSAKELAISIGVSQGNVTDWKNGRSKPSAIQIPKIAEFFGVTTDAIYYGTDSSTPIGNGANNTLAAASGFDKLSPQDQEEINMIIKMRLERQKNQDE</sequence>
<dbReference type="InterPro" id="IPR010982">
    <property type="entry name" value="Lambda_DNA-bd_dom_sf"/>
</dbReference>
<dbReference type="GO" id="GO:0003677">
    <property type="term" value="F:DNA binding"/>
    <property type="evidence" value="ECO:0007669"/>
    <property type="project" value="InterPro"/>
</dbReference>
<dbReference type="STRING" id="270498.CHK_0521"/>
<dbReference type="SUPFAM" id="SSF47413">
    <property type="entry name" value="lambda repressor-like DNA-binding domains"/>
    <property type="match status" value="1"/>
</dbReference>
<dbReference type="RefSeq" id="WP_052740207.1">
    <property type="nucleotide sequence ID" value="NZ_LAYJ01000047.1"/>
</dbReference>
<evidence type="ECO:0000313" key="3">
    <source>
        <dbReference type="Proteomes" id="UP000034076"/>
    </source>
</evidence>
<dbReference type="EMBL" id="LAYJ01000047">
    <property type="protein sequence ID" value="KKI52004.1"/>
    <property type="molecule type" value="Genomic_DNA"/>
</dbReference>
<dbReference type="PROSITE" id="PS50943">
    <property type="entry name" value="HTH_CROC1"/>
    <property type="match status" value="1"/>
</dbReference>
<organism evidence="2 3">
    <name type="scientific">Christensenella hongkongensis</name>
    <dbReference type="NCBI Taxonomy" id="270498"/>
    <lineage>
        <taxon>Bacteria</taxon>
        <taxon>Bacillati</taxon>
        <taxon>Bacillota</taxon>
        <taxon>Clostridia</taxon>
        <taxon>Christensenellales</taxon>
        <taxon>Christensenellaceae</taxon>
        <taxon>Christensenella</taxon>
    </lineage>
</organism>
<protein>
    <recommendedName>
        <fullName evidence="1">HTH cro/C1-type domain-containing protein</fullName>
    </recommendedName>
</protein>
<dbReference type="SMART" id="SM00530">
    <property type="entry name" value="HTH_XRE"/>
    <property type="match status" value="1"/>
</dbReference>
<reference evidence="2 3" key="1">
    <citation type="submission" date="2015-04" db="EMBL/GenBank/DDBJ databases">
        <title>Draft genome sequence of bacteremic isolate Catabacter hongkongensis type strain HKU16T.</title>
        <authorList>
            <person name="Lau S.K."/>
            <person name="Teng J.L."/>
            <person name="Huang Y."/>
            <person name="Curreem S.O."/>
            <person name="Tsui S.K."/>
            <person name="Woo P.C."/>
        </authorList>
    </citation>
    <scope>NUCLEOTIDE SEQUENCE [LARGE SCALE GENOMIC DNA]</scope>
    <source>
        <strain evidence="2 3">HKU16</strain>
    </source>
</reference>